<sequence length="139" mass="14443">MEITALLAAARPEPLMGAGVAPPPDTAATQRFAALMQAPAAGDVAAAPPALAPASVAPAAPDSHSVGDRILQGMQGVSTEMRSAWTKVSDMLSPGHPMLSMQEMLGLQLHLTQASMQFELVGKGISRSTQNFDQLVRVQ</sequence>
<dbReference type="InterPro" id="IPR012670">
    <property type="entry name" value="T3SS_YscI/HrpB"/>
</dbReference>
<name>A0ABY6GCJ7_9BURK</name>
<evidence type="ECO:0000313" key="1">
    <source>
        <dbReference type="EMBL" id="UYG52811.1"/>
    </source>
</evidence>
<gene>
    <name evidence="1" type="ORF">M9799_06105</name>
</gene>
<dbReference type="EMBL" id="CP106881">
    <property type="protein sequence ID" value="UYG52811.1"/>
    <property type="molecule type" value="Genomic_DNA"/>
</dbReference>
<dbReference type="RefSeq" id="WP_231043328.1">
    <property type="nucleotide sequence ID" value="NZ_CP106881.1"/>
</dbReference>
<proteinExistence type="predicted"/>
<protein>
    <submittedName>
        <fullName evidence="1">EscI/YscI/HrpB family type III secretion system inner rod protein</fullName>
    </submittedName>
</protein>
<reference evidence="1" key="1">
    <citation type="submission" date="2022-09" db="EMBL/GenBank/DDBJ databases">
        <title>The complete genome of Acidovorax sp. 5MLIR.</title>
        <authorList>
            <person name="Liu L."/>
            <person name="Yue J."/>
            <person name="Yang F."/>
            <person name="Yuan J."/>
            <person name="Li L."/>
        </authorList>
    </citation>
    <scope>NUCLEOTIDE SEQUENCE</scope>
    <source>
        <strain evidence="1">5MLIR</strain>
    </source>
</reference>
<dbReference type="Proteomes" id="UP001162800">
    <property type="component" value="Chromosome"/>
</dbReference>
<accession>A0ABY6GCJ7</accession>
<evidence type="ECO:0000313" key="2">
    <source>
        <dbReference type="Proteomes" id="UP001162800"/>
    </source>
</evidence>
<keyword evidence="2" id="KW-1185">Reference proteome</keyword>
<dbReference type="Pfam" id="PF17001">
    <property type="entry name" value="T3SS_basalb_I"/>
    <property type="match status" value="1"/>
</dbReference>
<organism evidence="1 2">
    <name type="scientific">Comamonas endophytica</name>
    <dbReference type="NCBI Taxonomy" id="2949090"/>
    <lineage>
        <taxon>Bacteria</taxon>
        <taxon>Pseudomonadati</taxon>
        <taxon>Pseudomonadota</taxon>
        <taxon>Betaproteobacteria</taxon>
        <taxon>Burkholderiales</taxon>
        <taxon>Comamonadaceae</taxon>
        <taxon>Comamonas</taxon>
    </lineage>
</organism>